<dbReference type="AlphaFoldDB" id="A0A3A1Y4H1"/>
<dbReference type="InterPro" id="IPR027417">
    <property type="entry name" value="P-loop_NTPase"/>
</dbReference>
<comment type="catalytic activity">
    <reaction evidence="10 11">
        <text>dTMP + ATP = dTDP + ADP</text>
        <dbReference type="Rhea" id="RHEA:13517"/>
        <dbReference type="ChEBI" id="CHEBI:30616"/>
        <dbReference type="ChEBI" id="CHEBI:58369"/>
        <dbReference type="ChEBI" id="CHEBI:63528"/>
        <dbReference type="ChEBI" id="CHEBI:456216"/>
        <dbReference type="EC" id="2.7.4.9"/>
    </reaction>
</comment>
<keyword evidence="5 11" id="KW-0545">Nucleotide biosynthesis</keyword>
<dbReference type="Proteomes" id="UP000266258">
    <property type="component" value="Unassembled WGS sequence"/>
</dbReference>
<evidence type="ECO:0000313" key="14">
    <source>
        <dbReference type="Proteomes" id="UP000266258"/>
    </source>
</evidence>
<evidence type="ECO:0000256" key="3">
    <source>
        <dbReference type="ARBA" id="ARBA00017144"/>
    </source>
</evidence>
<evidence type="ECO:0000256" key="5">
    <source>
        <dbReference type="ARBA" id="ARBA00022727"/>
    </source>
</evidence>
<evidence type="ECO:0000259" key="12">
    <source>
        <dbReference type="Pfam" id="PF02223"/>
    </source>
</evidence>
<dbReference type="GO" id="GO:0006233">
    <property type="term" value="P:dTDP biosynthetic process"/>
    <property type="evidence" value="ECO:0007669"/>
    <property type="project" value="InterPro"/>
</dbReference>
<evidence type="ECO:0000256" key="9">
    <source>
        <dbReference type="ARBA" id="ARBA00029962"/>
    </source>
</evidence>
<evidence type="ECO:0000313" key="13">
    <source>
        <dbReference type="EMBL" id="RIY32199.1"/>
    </source>
</evidence>
<evidence type="ECO:0000256" key="1">
    <source>
        <dbReference type="ARBA" id="ARBA00009776"/>
    </source>
</evidence>
<comment type="similarity">
    <text evidence="1 11">Belongs to the thymidylate kinase family.</text>
</comment>
<keyword evidence="7 11" id="KW-0418">Kinase</keyword>
<dbReference type="PANTHER" id="PTHR10344">
    <property type="entry name" value="THYMIDYLATE KINASE"/>
    <property type="match status" value="1"/>
</dbReference>
<dbReference type="EC" id="2.7.4.9" evidence="2 11"/>
<dbReference type="RefSeq" id="WP_119497257.1">
    <property type="nucleotide sequence ID" value="NZ_NRJH01000045.1"/>
</dbReference>
<evidence type="ECO:0000256" key="2">
    <source>
        <dbReference type="ARBA" id="ARBA00012980"/>
    </source>
</evidence>
<name>A0A3A1Y4H1_9GAMM</name>
<reference evidence="13 14" key="1">
    <citation type="submission" date="2017-08" db="EMBL/GenBank/DDBJ databases">
        <title>Reclassification of Bisgaard taxon 37 and 44.</title>
        <authorList>
            <person name="Christensen H."/>
        </authorList>
    </citation>
    <scope>NUCLEOTIDE SEQUENCE [LARGE SCALE GENOMIC DNA]</scope>
    <source>
        <strain evidence="13 14">B96_4</strain>
    </source>
</reference>
<keyword evidence="6 11" id="KW-0547">Nucleotide-binding</keyword>
<comment type="function">
    <text evidence="11">Phosphorylation of dTMP to form dTDP in both de novo and salvage pathways of dTTP synthesis.</text>
</comment>
<evidence type="ECO:0000256" key="10">
    <source>
        <dbReference type="ARBA" id="ARBA00048743"/>
    </source>
</evidence>
<sequence length="243" mass="27713">MVLKSLIEIIQDNYQGKYIVLEGLDGSGKTSLKDWLEEQLTNTFSVREPGSTEFGEEIRYLLLNSKHKLQALTELFLFMASRTELLNQKVIPALKDNKIVLSDRSYISSFAYQAYPANISVDYFEQTVKQIYCQQKIDVILYAKVDYRVGLARSGAVRAHDNMEAKGDQFYQRTEAGYNLYLENFKAQAQAITNLAYVEASKANEVEVYQNAQGTYLVILNAQLSEQEVRELFVQTLASLQLN</sequence>
<dbReference type="GO" id="GO:0005829">
    <property type="term" value="C:cytosol"/>
    <property type="evidence" value="ECO:0007669"/>
    <property type="project" value="TreeGrafter"/>
</dbReference>
<dbReference type="Pfam" id="PF02223">
    <property type="entry name" value="Thymidylate_kin"/>
    <property type="match status" value="1"/>
</dbReference>
<dbReference type="GO" id="GO:0006227">
    <property type="term" value="P:dUDP biosynthetic process"/>
    <property type="evidence" value="ECO:0007669"/>
    <property type="project" value="TreeGrafter"/>
</dbReference>
<evidence type="ECO:0000256" key="11">
    <source>
        <dbReference type="HAMAP-Rule" id="MF_00165"/>
    </source>
</evidence>
<dbReference type="PROSITE" id="PS01331">
    <property type="entry name" value="THYMIDYLATE_KINASE"/>
    <property type="match status" value="1"/>
</dbReference>
<gene>
    <name evidence="11 13" type="primary">tmk</name>
    <name evidence="13" type="ORF">CJP74_05380</name>
</gene>
<accession>A0A3A1Y4H1</accession>
<comment type="caution">
    <text evidence="13">The sequence shown here is derived from an EMBL/GenBank/DDBJ whole genome shotgun (WGS) entry which is preliminary data.</text>
</comment>
<dbReference type="NCBIfam" id="TIGR00041">
    <property type="entry name" value="DTMP_kinase"/>
    <property type="match status" value="1"/>
</dbReference>
<dbReference type="OrthoDB" id="9774907at2"/>
<dbReference type="SUPFAM" id="SSF52540">
    <property type="entry name" value="P-loop containing nucleoside triphosphate hydrolases"/>
    <property type="match status" value="1"/>
</dbReference>
<keyword evidence="4 11" id="KW-0808">Transferase</keyword>
<dbReference type="GO" id="GO:0005524">
    <property type="term" value="F:ATP binding"/>
    <property type="evidence" value="ECO:0007669"/>
    <property type="project" value="UniProtKB-UniRule"/>
</dbReference>
<feature type="domain" description="Thymidylate kinase-like" evidence="12">
    <location>
        <begin position="21"/>
        <end position="192"/>
    </location>
</feature>
<proteinExistence type="inferred from homology"/>
<dbReference type="Gene3D" id="3.40.50.300">
    <property type="entry name" value="P-loop containing nucleotide triphosphate hydrolases"/>
    <property type="match status" value="1"/>
</dbReference>
<keyword evidence="8 11" id="KW-0067">ATP-binding</keyword>
<dbReference type="EMBL" id="NRJH01000045">
    <property type="protein sequence ID" value="RIY32199.1"/>
    <property type="molecule type" value="Genomic_DNA"/>
</dbReference>
<dbReference type="InterPro" id="IPR018094">
    <property type="entry name" value="Thymidylate_kinase"/>
</dbReference>
<evidence type="ECO:0000256" key="6">
    <source>
        <dbReference type="ARBA" id="ARBA00022741"/>
    </source>
</evidence>
<evidence type="ECO:0000256" key="7">
    <source>
        <dbReference type="ARBA" id="ARBA00022777"/>
    </source>
</evidence>
<dbReference type="GO" id="GO:0006235">
    <property type="term" value="P:dTTP biosynthetic process"/>
    <property type="evidence" value="ECO:0007669"/>
    <property type="project" value="UniProtKB-UniRule"/>
</dbReference>
<dbReference type="HAMAP" id="MF_00165">
    <property type="entry name" value="Thymidylate_kinase"/>
    <property type="match status" value="1"/>
</dbReference>
<dbReference type="CDD" id="cd01672">
    <property type="entry name" value="TMPK"/>
    <property type="match status" value="1"/>
</dbReference>
<evidence type="ECO:0000256" key="8">
    <source>
        <dbReference type="ARBA" id="ARBA00022840"/>
    </source>
</evidence>
<protein>
    <recommendedName>
        <fullName evidence="3 11">Thymidylate kinase</fullName>
        <ecNumber evidence="2 11">2.7.4.9</ecNumber>
    </recommendedName>
    <alternativeName>
        <fullName evidence="9 11">dTMP kinase</fullName>
    </alternativeName>
</protein>
<dbReference type="PANTHER" id="PTHR10344:SF4">
    <property type="entry name" value="UMP-CMP KINASE 2, MITOCHONDRIAL"/>
    <property type="match status" value="1"/>
</dbReference>
<dbReference type="InterPro" id="IPR039430">
    <property type="entry name" value="Thymidylate_kin-like_dom"/>
</dbReference>
<keyword evidence="14" id="KW-1185">Reference proteome</keyword>
<evidence type="ECO:0000256" key="4">
    <source>
        <dbReference type="ARBA" id="ARBA00022679"/>
    </source>
</evidence>
<feature type="binding site" evidence="11">
    <location>
        <begin position="23"/>
        <end position="30"/>
    </location>
    <ligand>
        <name>ATP</name>
        <dbReference type="ChEBI" id="CHEBI:30616"/>
    </ligand>
</feature>
<dbReference type="GO" id="GO:0004798">
    <property type="term" value="F:dTMP kinase activity"/>
    <property type="evidence" value="ECO:0007669"/>
    <property type="project" value="UniProtKB-UniRule"/>
</dbReference>
<organism evidence="13 14">
    <name type="scientific">Psittacicella melopsittaci</name>
    <dbReference type="NCBI Taxonomy" id="2028576"/>
    <lineage>
        <taxon>Bacteria</taxon>
        <taxon>Pseudomonadati</taxon>
        <taxon>Pseudomonadota</taxon>
        <taxon>Gammaproteobacteria</taxon>
        <taxon>Pasteurellales</taxon>
        <taxon>Psittacicellaceae</taxon>
        <taxon>Psittacicella</taxon>
    </lineage>
</organism>
<dbReference type="InterPro" id="IPR018095">
    <property type="entry name" value="Thymidylate_kin_CS"/>
</dbReference>